<proteinExistence type="inferred from homology"/>
<dbReference type="Pfam" id="PF05645">
    <property type="entry name" value="RNA_pol_Rpc82"/>
    <property type="match status" value="1"/>
</dbReference>
<evidence type="ECO:0000256" key="7">
    <source>
        <dbReference type="ARBA" id="ARBA00025127"/>
    </source>
</evidence>
<comment type="similarity">
    <text evidence="2 8">Belongs to the RNA polymerase beta chain family.</text>
</comment>
<dbReference type="Proteomes" id="UP000700596">
    <property type="component" value="Unassembled WGS sequence"/>
</dbReference>
<dbReference type="InterPro" id="IPR036388">
    <property type="entry name" value="WH-like_DNA-bd_sf"/>
</dbReference>
<evidence type="ECO:0000259" key="12">
    <source>
        <dbReference type="Pfam" id="PF22536"/>
    </source>
</evidence>
<feature type="compositionally biased region" description="Low complexity" evidence="9">
    <location>
        <begin position="153"/>
        <end position="167"/>
    </location>
</feature>
<name>A0A9P9DEN7_9PLEO</name>
<evidence type="ECO:0000259" key="11">
    <source>
        <dbReference type="Pfam" id="PF08221"/>
    </source>
</evidence>
<evidence type="ECO:0000256" key="6">
    <source>
        <dbReference type="ARBA" id="ARBA00023242"/>
    </source>
</evidence>
<dbReference type="InterPro" id="IPR039748">
    <property type="entry name" value="RPC3"/>
</dbReference>
<feature type="domain" description="DNA-directed RNA polymerase III subunit RPC3 winged-helix" evidence="12">
    <location>
        <begin position="513"/>
        <end position="573"/>
    </location>
</feature>
<keyword evidence="4 8" id="KW-0240">DNA-directed RNA polymerase</keyword>
<dbReference type="EMBL" id="JAGMWT010000013">
    <property type="protein sequence ID" value="KAH7117607.1"/>
    <property type="molecule type" value="Genomic_DNA"/>
</dbReference>
<dbReference type="Gene3D" id="1.10.10.10">
    <property type="entry name" value="Winged helix-like DNA-binding domain superfamily/Winged helix DNA-binding domain"/>
    <property type="match status" value="2"/>
</dbReference>
<dbReference type="Pfam" id="PF22536">
    <property type="entry name" value="WHD_POLR3C"/>
    <property type="match status" value="1"/>
</dbReference>
<dbReference type="GO" id="GO:0003697">
    <property type="term" value="F:single-stranded DNA binding"/>
    <property type="evidence" value="ECO:0007669"/>
    <property type="project" value="UniProtKB-UniRule"/>
</dbReference>
<evidence type="ECO:0000256" key="2">
    <source>
        <dbReference type="ARBA" id="ARBA00006835"/>
    </source>
</evidence>
<dbReference type="Pfam" id="PF08221">
    <property type="entry name" value="HTH_9"/>
    <property type="match status" value="1"/>
</dbReference>
<gene>
    <name evidence="13" type="ORF">B0J11DRAFT_536326</name>
</gene>
<dbReference type="OrthoDB" id="272392at2759"/>
<evidence type="ECO:0000259" key="10">
    <source>
        <dbReference type="Pfam" id="PF05645"/>
    </source>
</evidence>
<evidence type="ECO:0000256" key="8">
    <source>
        <dbReference type="RuleBase" id="RU367076"/>
    </source>
</evidence>
<dbReference type="InterPro" id="IPR055207">
    <property type="entry name" value="POLR3C_WHD"/>
</dbReference>
<keyword evidence="5 8" id="KW-0804">Transcription</keyword>
<evidence type="ECO:0000256" key="4">
    <source>
        <dbReference type="ARBA" id="ARBA00022478"/>
    </source>
</evidence>
<comment type="function">
    <text evidence="7 8">DNA-dependent RNA polymerase catalyzes the transcription of DNA into RNA using the four ribonucleoside triphosphates as substrates. Specific core component of RNA polymerase III which synthesizes small RNAs, such as 5S rRNA and tRNAs.</text>
</comment>
<feature type="domain" description="RNA polymerase III Rpc82 C -terminal" evidence="10">
    <location>
        <begin position="204"/>
        <end position="490"/>
    </location>
</feature>
<dbReference type="AlphaFoldDB" id="A0A9P9DEN7"/>
<feature type="domain" description="RNA polymerase III subunit RPC82-related helix-turn-helix" evidence="11">
    <location>
        <begin position="13"/>
        <end position="71"/>
    </location>
</feature>
<keyword evidence="14" id="KW-1185">Reference proteome</keyword>
<evidence type="ECO:0000256" key="5">
    <source>
        <dbReference type="ARBA" id="ARBA00023163"/>
    </source>
</evidence>
<evidence type="ECO:0000313" key="14">
    <source>
        <dbReference type="Proteomes" id="UP000700596"/>
    </source>
</evidence>
<feature type="region of interest" description="Disordered" evidence="9">
    <location>
        <begin position="133"/>
        <end position="189"/>
    </location>
</feature>
<dbReference type="GO" id="GO:0005666">
    <property type="term" value="C:RNA polymerase III complex"/>
    <property type="evidence" value="ECO:0007669"/>
    <property type="project" value="UniProtKB-UniRule"/>
</dbReference>
<dbReference type="PANTHER" id="PTHR12949">
    <property type="entry name" value="RNA POLYMERASE III DNA DIRECTED -RELATED"/>
    <property type="match status" value="1"/>
</dbReference>
<comment type="subunit">
    <text evidence="3 8">Component of the RNA polymerase III (Pol III) complex consisting of 17 subunits.</text>
</comment>
<evidence type="ECO:0000313" key="13">
    <source>
        <dbReference type="EMBL" id="KAH7117607.1"/>
    </source>
</evidence>
<dbReference type="InterPro" id="IPR013197">
    <property type="entry name" value="RNA_pol_III_RPC82-rel_HTH"/>
</dbReference>
<keyword evidence="6 8" id="KW-0539">Nucleus</keyword>
<evidence type="ECO:0000256" key="1">
    <source>
        <dbReference type="ARBA" id="ARBA00004123"/>
    </source>
</evidence>
<comment type="caution">
    <text evidence="13">The sequence shown here is derived from an EMBL/GenBank/DDBJ whole genome shotgun (WGS) entry which is preliminary data.</text>
</comment>
<dbReference type="GO" id="GO:0006351">
    <property type="term" value="P:DNA-templated transcription"/>
    <property type="evidence" value="ECO:0007669"/>
    <property type="project" value="InterPro"/>
</dbReference>
<organism evidence="13 14">
    <name type="scientific">Dendryphion nanum</name>
    <dbReference type="NCBI Taxonomy" id="256645"/>
    <lineage>
        <taxon>Eukaryota</taxon>
        <taxon>Fungi</taxon>
        <taxon>Dikarya</taxon>
        <taxon>Ascomycota</taxon>
        <taxon>Pezizomycotina</taxon>
        <taxon>Dothideomycetes</taxon>
        <taxon>Pleosporomycetidae</taxon>
        <taxon>Pleosporales</taxon>
        <taxon>Torulaceae</taxon>
        <taxon>Dendryphion</taxon>
    </lineage>
</organism>
<evidence type="ECO:0000256" key="9">
    <source>
        <dbReference type="SAM" id="MobiDB-lite"/>
    </source>
</evidence>
<reference evidence="13" key="1">
    <citation type="journal article" date="2021" name="Nat. Commun.">
        <title>Genetic determinants of endophytism in the Arabidopsis root mycobiome.</title>
        <authorList>
            <person name="Mesny F."/>
            <person name="Miyauchi S."/>
            <person name="Thiergart T."/>
            <person name="Pickel B."/>
            <person name="Atanasova L."/>
            <person name="Karlsson M."/>
            <person name="Huettel B."/>
            <person name="Barry K.W."/>
            <person name="Haridas S."/>
            <person name="Chen C."/>
            <person name="Bauer D."/>
            <person name="Andreopoulos W."/>
            <person name="Pangilinan J."/>
            <person name="LaButti K."/>
            <person name="Riley R."/>
            <person name="Lipzen A."/>
            <person name="Clum A."/>
            <person name="Drula E."/>
            <person name="Henrissat B."/>
            <person name="Kohler A."/>
            <person name="Grigoriev I.V."/>
            <person name="Martin F.M."/>
            <person name="Hacquard S."/>
        </authorList>
    </citation>
    <scope>NUCLEOTIDE SEQUENCE</scope>
    <source>
        <strain evidence="13">MPI-CAGE-CH-0243</strain>
    </source>
</reference>
<dbReference type="InterPro" id="IPR008806">
    <property type="entry name" value="RNA_pol_III_Rpc82_C"/>
</dbReference>
<protein>
    <recommendedName>
        <fullName evidence="8">DNA-directed RNA polymerase III subunit RPC3</fullName>
        <shortName evidence="8">RNA polymerase III subunit C3</shortName>
    </recommendedName>
</protein>
<dbReference type="PANTHER" id="PTHR12949:SF0">
    <property type="entry name" value="DNA-DIRECTED RNA POLYMERASE III SUBUNIT RPC3"/>
    <property type="match status" value="1"/>
</dbReference>
<comment type="subcellular location">
    <subcellularLocation>
        <location evidence="1 8">Nucleus</location>
    </subcellularLocation>
</comment>
<evidence type="ECO:0000256" key="3">
    <source>
        <dbReference type="ARBA" id="ARBA00011206"/>
    </source>
</evidence>
<accession>A0A9P9DEN7</accession>
<sequence>MSYAHRGTPIMAQLCTLLVEDKYGELAQRVFSVLARHGRQSLSSIVRLSYLNTRQIKHGLVILIQQHLVFHSAFLEEEVIYYEVDWSQAYALVRHGTILQAIESRYGAKAANVVQNFITLGHSRVDDLREAYFPTKGNHSDDESEDERTNGAHKNGTKTNGHTTNGTSAKTNGLTNGHADVNGDAGHDTETNSIESIEELDTIIDHLMSEGWLICVDASQYLSPDEIHIMIQRDVINEEHDGKKPTSAKGKENLVFAINQRKRGLREDWCRVPKSNPRKRSAADPDLSGTIKRLKRGALEWSTRETKNTMVVLNGQLVLRVNPEKVSVVVRTDELVRLVERRLGHLPAKIYEIMLRLIEPKIPRCYEPWPDPPLADDSGAHHEINAEQLVTAKDVAKKLSEPQYIDLDIFEGLDPHAVARLTKNRNPRSHVEHGRLWPPIDPRDLDPDDRTRIVDCHIKKLSDDPFHFVTWHSNPGFSRWQIEFEEISKAMIQHEIENTIMSRGTKGRLGVMVIRALRKKGRLDERQLCNTMMMPASDFRQIANEMVFEGYIQTQEIPRVDRREAKLSTHLLWYDVQRARDTLLDNTYKGMVRIMQRISYEKEQVQDLLRKAERSDVVGNEEKWLAPAEISVLRKWQATQEQLILQLIREDNLVAVLRDLVGPLVTS</sequence>